<name>A0A6J7AQY0_9ZZZZ</name>
<accession>A0A6J7AQY0</accession>
<dbReference type="InterPro" id="IPR051120">
    <property type="entry name" value="ABC_AA/LPS_Transport"/>
</dbReference>
<dbReference type="GO" id="GO:0016887">
    <property type="term" value="F:ATP hydrolysis activity"/>
    <property type="evidence" value="ECO:0007669"/>
    <property type="project" value="InterPro"/>
</dbReference>
<keyword evidence="1" id="KW-0813">Transport</keyword>
<protein>
    <submittedName>
        <fullName evidence="6">Unannotated protein</fullName>
    </submittedName>
</protein>
<evidence type="ECO:0000259" key="4">
    <source>
        <dbReference type="Pfam" id="PF00005"/>
    </source>
</evidence>
<dbReference type="AlphaFoldDB" id="A0A6J7AQY0"/>
<dbReference type="GO" id="GO:0015808">
    <property type="term" value="P:L-alanine transport"/>
    <property type="evidence" value="ECO:0007669"/>
    <property type="project" value="TreeGrafter"/>
</dbReference>
<dbReference type="GO" id="GO:0015188">
    <property type="term" value="F:L-isoleucine transmembrane transporter activity"/>
    <property type="evidence" value="ECO:0007669"/>
    <property type="project" value="TreeGrafter"/>
</dbReference>
<dbReference type="GO" id="GO:0005886">
    <property type="term" value="C:plasma membrane"/>
    <property type="evidence" value="ECO:0007669"/>
    <property type="project" value="TreeGrafter"/>
</dbReference>
<proteinExistence type="predicted"/>
<sequence length="144" mass="15466">MKPGRGTLTPAAAAALVDFGFEGRLETKVSDLSYAERRMLAVARAVAGGHSVLMLDEPAAGLDDVQTRLLGESIRRLAAERGVGVLLVEHNVDMVLRTCDRIVALEFGEVIGTGTPDEIRNNDRVIDAYLGTSRFREENAAAAE</sequence>
<dbReference type="PANTHER" id="PTHR45772">
    <property type="entry name" value="CONSERVED COMPONENT OF ABC TRANSPORTER FOR NATURAL AMINO ACIDS-RELATED"/>
    <property type="match status" value="1"/>
</dbReference>
<dbReference type="PANTHER" id="PTHR45772:SF7">
    <property type="entry name" value="AMINO ACID ABC TRANSPORTER ATP-BINDING PROTEIN"/>
    <property type="match status" value="1"/>
</dbReference>
<keyword evidence="3" id="KW-0067">ATP-binding</keyword>
<organism evidence="6">
    <name type="scientific">freshwater metagenome</name>
    <dbReference type="NCBI Taxonomy" id="449393"/>
    <lineage>
        <taxon>unclassified sequences</taxon>
        <taxon>metagenomes</taxon>
        <taxon>ecological metagenomes</taxon>
    </lineage>
</organism>
<gene>
    <name evidence="6" type="ORF">UFOPK3099_02710</name>
</gene>
<evidence type="ECO:0000256" key="1">
    <source>
        <dbReference type="ARBA" id="ARBA00022448"/>
    </source>
</evidence>
<evidence type="ECO:0000256" key="2">
    <source>
        <dbReference type="ARBA" id="ARBA00022741"/>
    </source>
</evidence>
<dbReference type="GO" id="GO:1903806">
    <property type="term" value="P:L-isoleucine import across plasma membrane"/>
    <property type="evidence" value="ECO:0007669"/>
    <property type="project" value="TreeGrafter"/>
</dbReference>
<dbReference type="InterPro" id="IPR032823">
    <property type="entry name" value="BCA_ABC_TP_C"/>
</dbReference>
<dbReference type="Pfam" id="PF12399">
    <property type="entry name" value="BCA_ABC_TP_C"/>
    <property type="match status" value="1"/>
</dbReference>
<evidence type="ECO:0000259" key="5">
    <source>
        <dbReference type="Pfam" id="PF12399"/>
    </source>
</evidence>
<dbReference type="InterPro" id="IPR027417">
    <property type="entry name" value="P-loop_NTPase"/>
</dbReference>
<dbReference type="Pfam" id="PF00005">
    <property type="entry name" value="ABC_tran"/>
    <property type="match status" value="1"/>
</dbReference>
<evidence type="ECO:0000313" key="6">
    <source>
        <dbReference type="EMBL" id="CAB4835235.1"/>
    </source>
</evidence>
<evidence type="ECO:0000256" key="3">
    <source>
        <dbReference type="ARBA" id="ARBA00022840"/>
    </source>
</evidence>
<dbReference type="GO" id="GO:0015192">
    <property type="term" value="F:L-phenylalanine transmembrane transporter activity"/>
    <property type="evidence" value="ECO:0007669"/>
    <property type="project" value="TreeGrafter"/>
</dbReference>
<keyword evidence="2" id="KW-0547">Nucleotide-binding</keyword>
<dbReference type="SUPFAM" id="SSF52540">
    <property type="entry name" value="P-loop containing nucleoside triphosphate hydrolases"/>
    <property type="match status" value="1"/>
</dbReference>
<dbReference type="GO" id="GO:0042941">
    <property type="term" value="P:D-alanine transmembrane transport"/>
    <property type="evidence" value="ECO:0007669"/>
    <property type="project" value="TreeGrafter"/>
</dbReference>
<feature type="domain" description="ABC transporter" evidence="4">
    <location>
        <begin position="14"/>
        <end position="59"/>
    </location>
</feature>
<dbReference type="GO" id="GO:0005524">
    <property type="term" value="F:ATP binding"/>
    <property type="evidence" value="ECO:0007669"/>
    <property type="project" value="UniProtKB-KW"/>
</dbReference>
<reference evidence="6" key="1">
    <citation type="submission" date="2020-05" db="EMBL/GenBank/DDBJ databases">
        <authorList>
            <person name="Chiriac C."/>
            <person name="Salcher M."/>
            <person name="Ghai R."/>
            <person name="Kavagutti S V."/>
        </authorList>
    </citation>
    <scope>NUCLEOTIDE SEQUENCE</scope>
</reference>
<dbReference type="EMBL" id="CAFAAV010000298">
    <property type="protein sequence ID" value="CAB4835235.1"/>
    <property type="molecule type" value="Genomic_DNA"/>
</dbReference>
<dbReference type="Gene3D" id="3.40.50.300">
    <property type="entry name" value="P-loop containing nucleotide triphosphate hydrolases"/>
    <property type="match status" value="1"/>
</dbReference>
<feature type="domain" description="Branched-chain amino acid ATP-binding cassette transporter C-terminal" evidence="5">
    <location>
        <begin position="109"/>
        <end position="132"/>
    </location>
</feature>
<dbReference type="GO" id="GO:1903805">
    <property type="term" value="P:L-valine import across plasma membrane"/>
    <property type="evidence" value="ECO:0007669"/>
    <property type="project" value="TreeGrafter"/>
</dbReference>
<dbReference type="InterPro" id="IPR003439">
    <property type="entry name" value="ABC_transporter-like_ATP-bd"/>
</dbReference>
<dbReference type="GO" id="GO:0005304">
    <property type="term" value="F:L-valine transmembrane transporter activity"/>
    <property type="evidence" value="ECO:0007669"/>
    <property type="project" value="TreeGrafter"/>
</dbReference>